<dbReference type="GO" id="GO:0005739">
    <property type="term" value="C:mitochondrion"/>
    <property type="evidence" value="ECO:0007669"/>
    <property type="project" value="UniProtKB-SubCell"/>
</dbReference>
<keyword evidence="6" id="KW-0694">RNA-binding</keyword>
<evidence type="ECO:0000256" key="2">
    <source>
        <dbReference type="ARBA" id="ARBA00022679"/>
    </source>
</evidence>
<feature type="domain" description="Integrase catalytic" evidence="10">
    <location>
        <begin position="1906"/>
        <end position="2070"/>
    </location>
</feature>
<feature type="region of interest" description="Disordered" evidence="9">
    <location>
        <begin position="815"/>
        <end position="839"/>
    </location>
</feature>
<keyword evidence="7" id="KW-0496">Mitochondrion</keyword>
<dbReference type="Pfam" id="PF00078">
    <property type="entry name" value="RVT_1"/>
    <property type="match status" value="1"/>
</dbReference>
<evidence type="ECO:0000256" key="7">
    <source>
        <dbReference type="ARBA" id="ARBA00023128"/>
    </source>
</evidence>
<evidence type="ECO:0000256" key="8">
    <source>
        <dbReference type="ARBA" id="ARBA00023268"/>
    </source>
</evidence>
<comment type="caution">
    <text evidence="11">The sequence shown here is derived from an EMBL/GenBank/DDBJ whole genome shotgun (WGS) entry which is preliminary data.</text>
</comment>
<evidence type="ECO:0000313" key="11">
    <source>
        <dbReference type="EMBL" id="KAK6211137.1"/>
    </source>
</evidence>
<dbReference type="PROSITE" id="PS50994">
    <property type="entry name" value="INTEGRASE"/>
    <property type="match status" value="1"/>
</dbReference>
<protein>
    <submittedName>
        <fullName evidence="11">Gag-pol poly protein</fullName>
    </submittedName>
</protein>
<feature type="region of interest" description="Disordered" evidence="9">
    <location>
        <begin position="1078"/>
        <end position="1115"/>
    </location>
</feature>
<dbReference type="PANTHER" id="PTHR37984">
    <property type="entry name" value="PROTEIN CBG26694"/>
    <property type="match status" value="1"/>
</dbReference>
<dbReference type="InterPro" id="IPR021109">
    <property type="entry name" value="Peptidase_aspartic_dom_sf"/>
</dbReference>
<dbReference type="Gene3D" id="2.40.70.10">
    <property type="entry name" value="Acid Proteases"/>
    <property type="match status" value="1"/>
</dbReference>
<dbReference type="PANTHER" id="PTHR37984:SF5">
    <property type="entry name" value="PROTEIN NYNRIN-LIKE"/>
    <property type="match status" value="1"/>
</dbReference>
<feature type="compositionally biased region" description="Gly residues" evidence="9">
    <location>
        <begin position="435"/>
        <end position="447"/>
    </location>
</feature>
<keyword evidence="8" id="KW-0511">Multifunctional enzyme</keyword>
<reference evidence="11 12" key="1">
    <citation type="submission" date="2023-04" db="EMBL/GenBank/DDBJ databases">
        <title>Colletotrichum tabacum stain YC1 causing leaf anthracnose on Nicotiana tabacum(L.) cv.</title>
        <authorList>
            <person name="Ji Z."/>
            <person name="Wang M."/>
            <person name="Zhang J."/>
            <person name="Wang N."/>
            <person name="Zhou Z."/>
        </authorList>
    </citation>
    <scope>NUCLEOTIDE SEQUENCE [LARGE SCALE GENOMIC DNA]</scope>
    <source>
        <strain evidence="11 12">YC1</strain>
    </source>
</reference>
<evidence type="ECO:0000256" key="5">
    <source>
        <dbReference type="ARBA" id="ARBA00022759"/>
    </source>
</evidence>
<evidence type="ECO:0000256" key="4">
    <source>
        <dbReference type="ARBA" id="ARBA00022722"/>
    </source>
</evidence>
<dbReference type="InterPro" id="IPR043128">
    <property type="entry name" value="Rev_trsase/Diguanyl_cyclase"/>
</dbReference>
<dbReference type="InterPro" id="IPR001584">
    <property type="entry name" value="Integrase_cat-core"/>
</dbReference>
<dbReference type="GO" id="GO:0003723">
    <property type="term" value="F:RNA binding"/>
    <property type="evidence" value="ECO:0007669"/>
    <property type="project" value="UniProtKB-KW"/>
</dbReference>
<evidence type="ECO:0000313" key="12">
    <source>
        <dbReference type="Proteomes" id="UP001327957"/>
    </source>
</evidence>
<keyword evidence="5" id="KW-0255">Endonuclease</keyword>
<feature type="region of interest" description="Disordered" evidence="9">
    <location>
        <begin position="54"/>
        <end position="109"/>
    </location>
</feature>
<dbReference type="SUPFAM" id="SSF53098">
    <property type="entry name" value="Ribonuclease H-like"/>
    <property type="match status" value="1"/>
</dbReference>
<sequence length="2308" mass="257761">MSDNHNSPLNDLLQAQAGSIFSTPGPPPVRTTPPSPILGGHTFSNIQQRALEADASDDDDPLVASVPTPTAGSAAHLRHDIPGGSGHNMPAPEARTGPAPTHQPRSEGATEGLMTRNDFADLIRAMTSMREAPANPRMVLWNDPTAPRFVGDNISNFLRDFEAIGRISGINDNTLRDTVHLYCDDTHRYAVESYVQGRTWTQAKAELKRVYEAADVDQLYDPNEAIRGLALRPQIAENDPNALVGFINEIRGLLAKAALKTLPVVSNGELIHIAFRRLPEKAINAVAKHLRCTVVDLQTTSWDRIEQALLKWANDKMVYRQLSGQTISISASDSQTRSVAAAASRPKAAKQVLKRVVADTTVPASDGLNDITTGVGGLSINQTQLGHLDPTVQILLQQNNDIMGLLRAQLRQPSSANFAEVNEITTQQSYPGYGNTRGGYQTRGGYRGQSNRGSYSGGGYGNNNGYNPRAHQEARQLDIGPNECGSCGDEGHRYVHCHVYQQDRSAGLYYISFPSVCLGRYPKGMPLELGIINNYRQQARPPWAVRKIVMHWILDHPYDDLIHLAFEIARRDFRDDPDFHTPFNKAQTRIAQLLQAREAPPAPTFEEASFLDVDTVIIESGNCNSVSHLHPEEAFLVEKRKVNNNRSSPYGTRQAKNESFSDPISTHIPRSPTPPGPRVTELMDEDTIIAQPVSQEPNKERLPSSQKEPAKPKTNRADSLYSLQGWEGNLKEAVASMVSKKASSNIPVPVDILRFICDDFAEAEYHEALRVKAAYEAKKDVYLEAPDKLKTLVTKYPDAYKGIAEKIQEYNSKGLSTTPRAAVHTPTRSQTRPSAQFVEESFSVTDSPSTIGTPRFVMSHLYLDVSIGGSRGGVTETISSILDTGSTINVIDEQYVISNGLQHLVTPTTLGLKGFTNPNMPQVNLKGALIADIWIGDYRICDVGFFVVPTGHSSKRILLGAPFIVATRMELEYAKDWVRGSFYTDNAKIHVPLSFFSDDSGGDIRVLMPQWDHPGWAAGLDIPGVTDQLEDDEEIVTSFSVQEFEKILDISVRQATAPLIEDICHIVLAMGKHNPDCPGCGPDCVSRRARTPKSTRRRPQPKRPPKHRKTHERGLAEINHIDHVIDSIRPPPAEAFTLYKSKDKKVHPIDDAPSDGTIPEGDPEWKLKAWGRVKDRIKTGPNVPFSDLITPKFSTLEKGSRLTKERLDEVLKTVPHLLEREKKLLTEVLKAREGALAWEFPHCGSLHPSVAPPQTIKTVPHKAWQAKSIPIPRALEDDVITILKDRIRKGILEQSHAAYRNPFFLVRKKDGKMRLINSATKMNGVTLRDAALPPGADEFSEDFAMCQLLSLLDFFSGYDQVPLDPKSRDITTFSTPIGLLRMCTLPQGATNSVAQFMRVMTRILYDLIPHCCKAFLDDIAIKGPTSRYDDEELEDYPGIRRYVYEHIKNLDYVLVNVELAECTIAVVKSQWCQESVGLVGYVCGTNGRKPDDAKIIKIKEWQICESVGDIRSFLGIASFYRIWVKNFSTIAKPLTEMLKKDVAFRWGSDQQTAMSILQTHLCSAPVLITISYKPGSGNIYLATDASGLGWGAVLGQMINGKRAVSRFESGSWTGPELSYDAGKKELRGVLKALKRVRNYLYGVHFILETDAKTLVAQLNGAASDLPGALIIRWISWIRMFDFEVKHISGAMNSAADGLSRKPSGPSDLQDAEAEGEIDDWIDSQIFFTDVESNDFFDIAQTHGDDERMVEVLVTHGNLPDEEIDKLLTIPPSLLDDSQVWSRKSKQIAYHLTTMRRPPGIRPSRYGKFKAEAQEYMLHDRLLFTRPTVRRNTPRRVVDCPGMRKRLVVKAHQEGGHRRREGTYARLADRFFWPGMYNEIATIVQTCKACQDRDKRFIGDPHSFSLTASLPFARISLDVQFIGKWKLIEARDLLTGWPEARFSKKVDSKTIATFIWEEIVTRHGLAGAIIVDGGPENKGHVIAFNNKYGMRRMVTSAYNPQANGTIETGHRPIAKALSVWTNEGERDPRPFLHTALFADRTSVRSATGYSPFYLNHGYDPVTPIETLTRTWRILDWDSVRTPEQELAMRIRAFAQLDEDRENAVIALTEKRRAAAEGFNYRNANRTRSDRLDIGDMVLVFDVKQSIDKSADMKLKKRWKGPFRIHSRAPDTSSYQLETLGGEPIKGSTYGGGRLKKFIQAPDGLWEPDDVEILRSELQQDLDILYPRPTFESRSGLQEVEDDNDEEIEELMLPQATNGDTTSRAYTRSMAHLDAIEKALEKVRKTFNFEVALPQMDPAKRDEYVSVPDE</sequence>
<keyword evidence="12" id="KW-1185">Reference proteome</keyword>
<dbReference type="Pfam" id="PF17921">
    <property type="entry name" value="Integrase_H2C2"/>
    <property type="match status" value="1"/>
</dbReference>
<dbReference type="InterPro" id="IPR050951">
    <property type="entry name" value="Retrovirus_Pol_polyprotein"/>
</dbReference>
<feature type="region of interest" description="Disordered" evidence="9">
    <location>
        <begin position="644"/>
        <end position="717"/>
    </location>
</feature>
<feature type="region of interest" description="Disordered" evidence="9">
    <location>
        <begin position="429"/>
        <end position="469"/>
    </location>
</feature>
<evidence type="ECO:0000256" key="6">
    <source>
        <dbReference type="ARBA" id="ARBA00022884"/>
    </source>
</evidence>
<dbReference type="InterPro" id="IPR043502">
    <property type="entry name" value="DNA/RNA_pol_sf"/>
</dbReference>
<dbReference type="GO" id="GO:0015074">
    <property type="term" value="P:DNA integration"/>
    <property type="evidence" value="ECO:0007669"/>
    <property type="project" value="InterPro"/>
</dbReference>
<comment type="subcellular location">
    <subcellularLocation>
        <location evidence="1">Mitochondrion</location>
    </subcellularLocation>
</comment>
<feature type="compositionally biased region" description="Basic residues" evidence="9">
    <location>
        <begin position="1087"/>
        <end position="1111"/>
    </location>
</feature>
<dbReference type="EMBL" id="JASAOK010000046">
    <property type="protein sequence ID" value="KAK6211137.1"/>
    <property type="molecule type" value="Genomic_DNA"/>
</dbReference>
<dbReference type="InterPro" id="IPR041577">
    <property type="entry name" value="RT_RNaseH_2"/>
</dbReference>
<dbReference type="Gene3D" id="3.30.420.10">
    <property type="entry name" value="Ribonuclease H-like superfamily/Ribonuclease H"/>
    <property type="match status" value="1"/>
</dbReference>
<keyword evidence="4" id="KW-0540">Nuclease</keyword>
<dbReference type="GO" id="GO:0004519">
    <property type="term" value="F:endonuclease activity"/>
    <property type="evidence" value="ECO:0007669"/>
    <property type="project" value="UniProtKB-KW"/>
</dbReference>
<dbReference type="InterPro" id="IPR000477">
    <property type="entry name" value="RT_dom"/>
</dbReference>
<accession>A0AAV9T0C4</accession>
<gene>
    <name evidence="11" type="ORF">QIS74_10401</name>
</gene>
<dbReference type="CDD" id="cd01647">
    <property type="entry name" value="RT_LTR"/>
    <property type="match status" value="1"/>
</dbReference>
<evidence type="ECO:0000259" key="10">
    <source>
        <dbReference type="PROSITE" id="PS50994"/>
    </source>
</evidence>
<name>A0AAV9T0C4_9PEZI</name>
<dbReference type="InterPro" id="IPR041588">
    <property type="entry name" value="Integrase_H2C2"/>
</dbReference>
<dbReference type="Proteomes" id="UP001327957">
    <property type="component" value="Unassembled WGS sequence"/>
</dbReference>
<organism evidence="11 12">
    <name type="scientific">Colletotrichum tabaci</name>
    <dbReference type="NCBI Taxonomy" id="1209068"/>
    <lineage>
        <taxon>Eukaryota</taxon>
        <taxon>Fungi</taxon>
        <taxon>Dikarya</taxon>
        <taxon>Ascomycota</taxon>
        <taxon>Pezizomycotina</taxon>
        <taxon>Sordariomycetes</taxon>
        <taxon>Hypocreomycetidae</taxon>
        <taxon>Glomerellales</taxon>
        <taxon>Glomerellaceae</taxon>
        <taxon>Colletotrichum</taxon>
        <taxon>Colletotrichum destructivum species complex</taxon>
    </lineage>
</organism>
<dbReference type="Gene3D" id="1.10.340.70">
    <property type="match status" value="1"/>
</dbReference>
<evidence type="ECO:0000256" key="1">
    <source>
        <dbReference type="ARBA" id="ARBA00004173"/>
    </source>
</evidence>
<dbReference type="CDD" id="cd00303">
    <property type="entry name" value="retropepsin_like"/>
    <property type="match status" value="1"/>
</dbReference>
<dbReference type="Gene3D" id="3.10.10.10">
    <property type="entry name" value="HIV Type 1 Reverse Transcriptase, subunit A, domain 1"/>
    <property type="match status" value="1"/>
</dbReference>
<feature type="region of interest" description="Disordered" evidence="9">
    <location>
        <begin position="1"/>
        <end position="41"/>
    </location>
</feature>
<dbReference type="Pfam" id="PF17919">
    <property type="entry name" value="RT_RNaseH_2"/>
    <property type="match status" value="1"/>
</dbReference>
<dbReference type="GO" id="GO:0005634">
    <property type="term" value="C:nucleus"/>
    <property type="evidence" value="ECO:0007669"/>
    <property type="project" value="UniProtKB-ARBA"/>
</dbReference>
<evidence type="ECO:0000256" key="9">
    <source>
        <dbReference type="SAM" id="MobiDB-lite"/>
    </source>
</evidence>
<dbReference type="CDD" id="cd09274">
    <property type="entry name" value="RNase_HI_RT_Ty3"/>
    <property type="match status" value="1"/>
</dbReference>
<dbReference type="GO" id="GO:0016779">
    <property type="term" value="F:nucleotidyltransferase activity"/>
    <property type="evidence" value="ECO:0007669"/>
    <property type="project" value="UniProtKB-KW"/>
</dbReference>
<dbReference type="InterPro" id="IPR012337">
    <property type="entry name" value="RNaseH-like_sf"/>
</dbReference>
<keyword evidence="3" id="KW-0548">Nucleotidyltransferase</keyword>
<dbReference type="Gene3D" id="3.30.70.270">
    <property type="match status" value="2"/>
</dbReference>
<keyword evidence="5" id="KW-0378">Hydrolase</keyword>
<dbReference type="InterPro" id="IPR036397">
    <property type="entry name" value="RNaseH_sf"/>
</dbReference>
<dbReference type="SUPFAM" id="SSF56672">
    <property type="entry name" value="DNA/RNA polymerases"/>
    <property type="match status" value="1"/>
</dbReference>
<feature type="compositionally biased region" description="Pro residues" evidence="9">
    <location>
        <begin position="24"/>
        <end position="36"/>
    </location>
</feature>
<proteinExistence type="predicted"/>
<dbReference type="FunFam" id="3.30.70.270:FF:000020">
    <property type="entry name" value="Transposon Tf2-6 polyprotein-like Protein"/>
    <property type="match status" value="1"/>
</dbReference>
<keyword evidence="2" id="KW-0808">Transferase</keyword>
<evidence type="ECO:0000256" key="3">
    <source>
        <dbReference type="ARBA" id="ARBA00022695"/>
    </source>
</evidence>